<feature type="transmembrane region" description="Helical" evidence="5">
    <location>
        <begin position="319"/>
        <end position="340"/>
    </location>
</feature>
<feature type="transmembrane region" description="Helical" evidence="5">
    <location>
        <begin position="419"/>
        <end position="445"/>
    </location>
</feature>
<dbReference type="GO" id="GO:0005452">
    <property type="term" value="F:solute:inorganic anion antiporter activity"/>
    <property type="evidence" value="ECO:0007669"/>
    <property type="project" value="InterPro"/>
</dbReference>
<evidence type="ECO:0000259" key="6">
    <source>
        <dbReference type="Pfam" id="PF00955"/>
    </source>
</evidence>
<accession>A0A1J9PNP5</accession>
<name>A0A1J9PNP5_9EURO</name>
<dbReference type="Proteomes" id="UP000182235">
    <property type="component" value="Unassembled WGS sequence"/>
</dbReference>
<dbReference type="GO" id="GO:0046713">
    <property type="term" value="P:borate transport"/>
    <property type="evidence" value="ECO:0007669"/>
    <property type="project" value="TreeGrafter"/>
</dbReference>
<gene>
    <name evidence="7" type="ORF">AJ78_02183</name>
</gene>
<keyword evidence="2 5" id="KW-0812">Transmembrane</keyword>
<proteinExistence type="predicted"/>
<evidence type="ECO:0000256" key="2">
    <source>
        <dbReference type="ARBA" id="ARBA00022692"/>
    </source>
</evidence>
<dbReference type="AlphaFoldDB" id="A0A1J9PNP5"/>
<feature type="transmembrane region" description="Helical" evidence="5">
    <location>
        <begin position="276"/>
        <end position="299"/>
    </location>
</feature>
<evidence type="ECO:0000256" key="1">
    <source>
        <dbReference type="ARBA" id="ARBA00004141"/>
    </source>
</evidence>
<keyword evidence="8" id="KW-1185">Reference proteome</keyword>
<sequence>MSSNSNWSSIISRELTREKRHDAYNYDNVKGWRRFRPLRPGWGMYHVVRRRLPYSKSDITDGFTYRTVASIIGMYFVKHSSSLLPALAYTLDMYRRTGEFFGFNEASVSMRLHSYPLLWRWCLVFWVRNPLPLLALLFMRRTAIWAAIFHCLAPISNTCDYMRYVTEFSSESFGMYVGITYIIKGIEELVGEFSSRGSTDGYLRCTVAILYFASIYALEKLGSSTIFKPSFRGFLADYAYPVRILNLLGWLRAYTRPFESRAFYPTQPRSWLMNFLELDVKWIFVALPFGFLTMVLLYYDHNVSSLTAQSRQFPLKKPGGFRWDFFLLGCTTFLAGIFGLPMPNRLVPQAPVHTDFLTIYNTDMVVISTSDGEAAEVRRPDVKATAVVEQRASHFFMGLALIGTMTGPLVIVLHTMPAAVFAGAFFVVGVSCGSRTGFTERIVFLSKENRFIQREEPMLAVRRRKIALYVAVQLFGVFSCVVISQIIGQRFFFPLATGSFCPPPLTLIAYYKRFPWLICLLIPLRVVLLPKWFTLTELEVMDDLTANNKAVLASLGGAPILPEGAEIKD</sequence>
<dbReference type="OrthoDB" id="1735926at2759"/>
<evidence type="ECO:0000256" key="3">
    <source>
        <dbReference type="ARBA" id="ARBA00022989"/>
    </source>
</evidence>
<dbReference type="VEuPathDB" id="FungiDB:AJ78_02183"/>
<keyword evidence="3 5" id="KW-1133">Transmembrane helix</keyword>
<feature type="domain" description="Bicarbonate transporter-like transmembrane" evidence="6">
    <location>
        <begin position="207"/>
        <end position="495"/>
    </location>
</feature>
<dbReference type="GO" id="GO:0050801">
    <property type="term" value="P:monoatomic ion homeostasis"/>
    <property type="evidence" value="ECO:0007669"/>
    <property type="project" value="TreeGrafter"/>
</dbReference>
<evidence type="ECO:0000256" key="4">
    <source>
        <dbReference type="ARBA" id="ARBA00023136"/>
    </source>
</evidence>
<comment type="subcellular location">
    <subcellularLocation>
        <location evidence="1">Membrane</location>
        <topology evidence="1">Multi-pass membrane protein</topology>
    </subcellularLocation>
</comment>
<dbReference type="GO" id="GO:0006820">
    <property type="term" value="P:monoatomic anion transport"/>
    <property type="evidence" value="ECO:0007669"/>
    <property type="project" value="InterPro"/>
</dbReference>
<dbReference type="Pfam" id="PF00955">
    <property type="entry name" value="HCO3_cotransp"/>
    <property type="match status" value="1"/>
</dbReference>
<dbReference type="PANTHER" id="PTHR11453:SF38">
    <property type="entry name" value="ANION TRANSPORTER (EUROFUNG)"/>
    <property type="match status" value="1"/>
</dbReference>
<organism evidence="7 8">
    <name type="scientific">Emergomyces pasteurianus Ep9510</name>
    <dbReference type="NCBI Taxonomy" id="1447872"/>
    <lineage>
        <taxon>Eukaryota</taxon>
        <taxon>Fungi</taxon>
        <taxon>Dikarya</taxon>
        <taxon>Ascomycota</taxon>
        <taxon>Pezizomycotina</taxon>
        <taxon>Eurotiomycetes</taxon>
        <taxon>Eurotiomycetidae</taxon>
        <taxon>Onygenales</taxon>
        <taxon>Ajellomycetaceae</taxon>
        <taxon>Emergomyces</taxon>
    </lineage>
</organism>
<protein>
    <recommendedName>
        <fullName evidence="6">Bicarbonate transporter-like transmembrane domain-containing protein</fullName>
    </recommendedName>
</protein>
<dbReference type="EMBL" id="LGRN01000056">
    <property type="protein sequence ID" value="OJD17774.1"/>
    <property type="molecule type" value="Genomic_DNA"/>
</dbReference>
<dbReference type="STRING" id="1447872.A0A1J9PNP5"/>
<reference evidence="7 8" key="1">
    <citation type="submission" date="2015-07" db="EMBL/GenBank/DDBJ databases">
        <title>Emmonsia species relationships and genome sequence.</title>
        <authorList>
            <consortium name="The Broad Institute Genomics Platform"/>
            <person name="Cuomo C.A."/>
            <person name="Munoz J.F."/>
            <person name="Imamovic A."/>
            <person name="Priest M.E."/>
            <person name="Young S."/>
            <person name="Clay O.K."/>
            <person name="McEwen J.G."/>
        </authorList>
    </citation>
    <scope>NUCLEOTIDE SEQUENCE [LARGE SCALE GENOMIC DNA]</scope>
    <source>
        <strain evidence="7 8">UAMH 9510</strain>
    </source>
</reference>
<dbReference type="PANTHER" id="PTHR11453">
    <property type="entry name" value="ANION EXCHANGE PROTEIN"/>
    <property type="match status" value="1"/>
</dbReference>
<evidence type="ECO:0000313" key="8">
    <source>
        <dbReference type="Proteomes" id="UP000182235"/>
    </source>
</evidence>
<dbReference type="InterPro" id="IPR011531">
    <property type="entry name" value="HCO3_transpt-like_TM_dom"/>
</dbReference>
<feature type="transmembrane region" description="Helical" evidence="5">
    <location>
        <begin position="466"/>
        <end position="488"/>
    </location>
</feature>
<dbReference type="InterPro" id="IPR003020">
    <property type="entry name" value="HCO3_transpt_euk"/>
</dbReference>
<comment type="caution">
    <text evidence="7">The sequence shown here is derived from an EMBL/GenBank/DDBJ whole genome shotgun (WGS) entry which is preliminary data.</text>
</comment>
<evidence type="ECO:0000313" key="7">
    <source>
        <dbReference type="EMBL" id="OJD17774.1"/>
    </source>
</evidence>
<evidence type="ECO:0000256" key="5">
    <source>
        <dbReference type="SAM" id="Phobius"/>
    </source>
</evidence>
<keyword evidence="4 5" id="KW-0472">Membrane</keyword>
<dbReference type="GO" id="GO:0005886">
    <property type="term" value="C:plasma membrane"/>
    <property type="evidence" value="ECO:0007669"/>
    <property type="project" value="TreeGrafter"/>
</dbReference>